<dbReference type="InterPro" id="IPR002126">
    <property type="entry name" value="Cadherin-like_dom"/>
</dbReference>
<dbReference type="GO" id="GO:0016020">
    <property type="term" value="C:membrane"/>
    <property type="evidence" value="ECO:0007669"/>
    <property type="project" value="UniProtKB-SubCell"/>
</dbReference>
<evidence type="ECO:0000256" key="7">
    <source>
        <dbReference type="ARBA" id="ARBA00022889"/>
    </source>
</evidence>
<keyword evidence="6 12" id="KW-0106">Calcium</keyword>
<dbReference type="PANTHER" id="PTHR24025">
    <property type="entry name" value="DESMOGLEIN FAMILY MEMBER"/>
    <property type="match status" value="1"/>
</dbReference>
<dbReference type="InterPro" id="IPR000742">
    <property type="entry name" value="EGF"/>
</dbReference>
<dbReference type="EMBL" id="CAJNOC010001602">
    <property type="protein sequence ID" value="CAF0877661.1"/>
    <property type="molecule type" value="Genomic_DNA"/>
</dbReference>
<evidence type="ECO:0000256" key="2">
    <source>
        <dbReference type="ARBA" id="ARBA00022536"/>
    </source>
</evidence>
<accession>A0A813Y4Y4</accession>
<keyword evidence="7" id="KW-0130">Cell adhesion</keyword>
<evidence type="ECO:0000259" key="16">
    <source>
        <dbReference type="PROSITE" id="PS50268"/>
    </source>
</evidence>
<name>A0A813Y4Y4_9BILA</name>
<dbReference type="FunFam" id="2.10.25.10:FF:000012">
    <property type="entry name" value="Delta-like protein"/>
    <property type="match status" value="1"/>
</dbReference>
<keyword evidence="4 14" id="KW-0732">Signal</keyword>
<protein>
    <submittedName>
        <fullName evidence="17">Uncharacterized protein</fullName>
    </submittedName>
</protein>
<dbReference type="Gene3D" id="2.10.25.10">
    <property type="entry name" value="Laminin"/>
    <property type="match status" value="1"/>
</dbReference>
<evidence type="ECO:0000256" key="3">
    <source>
        <dbReference type="ARBA" id="ARBA00022692"/>
    </source>
</evidence>
<evidence type="ECO:0000313" key="18">
    <source>
        <dbReference type="Proteomes" id="UP000663879"/>
    </source>
</evidence>
<keyword evidence="18" id="KW-1185">Reference proteome</keyword>
<dbReference type="OrthoDB" id="10014052at2759"/>
<evidence type="ECO:0000256" key="9">
    <source>
        <dbReference type="ARBA" id="ARBA00023136"/>
    </source>
</evidence>
<dbReference type="SUPFAM" id="SSF49313">
    <property type="entry name" value="Cadherin-like"/>
    <property type="match status" value="3"/>
</dbReference>
<dbReference type="AlphaFoldDB" id="A0A813Y4Y4"/>
<sequence>MKFLKILFLFFGISLVYGSSNKTSYLQKRFDLVEKSKSKKSLKNFSFKHLSKNSTNNTGIQIPSVSDKIKSRFRSLSPEMMNLTRVVKNKYFIRNSKILQMQNLTIENQCWTEPCLNGASCYGSSYSYFCDCPIGFVGFNCEINSKEKKLCGDGSCFNNGVCSPSDENENLYKCICFDGFTGLSLTSKESDESDDLVQEVQNVYRSKEKTTMVPKNSNKKHKSTKKAPEFDFKNLLKQEEEFSTLISKITQSHIDRIGEINQKKFRFTSGVLVNDGTRFIVFNCTNPTYLDINKKHIQLKNTEITENQEGNESKINGKKIVCDLPTNMWKEQDTTRRYITYNPNKKEFAYVLDEDDIKLVLRLDLYKLAPEQSKKINDESLIVNILKTFLIKIQAYDSDINENSRLTYHLINNETNSSSTPFQIKSDTSEIYAKRILNREHKDFYVLNIAAVDNGPNRLTTTTQLFVRVVSQFDFQPRLDSKIYNLTLDENTGFTKRPVILKVHGSDRNSNSSYLTYSLSGSLNDLNTFEIDNLGNVRLLSKLNFKMKNVYKLNVYAQDLAQPSCSISSELNIYILNKNLNIQSFSAPFYEFIAFENIDVGSKIGRVLIAYDRDLPDSQINFSLDSNFQDDLPFRIESNGSIITVKKLHKKIYEFYVSAVKNSISSSVNFQLDFYLEKEDFFIFLFHRF</sequence>
<feature type="chain" id="PRO_5032827936" evidence="14">
    <location>
        <begin position="19"/>
        <end position="689"/>
    </location>
</feature>
<dbReference type="GO" id="GO:0007156">
    <property type="term" value="P:homophilic cell adhesion via plasma membrane adhesion molecules"/>
    <property type="evidence" value="ECO:0007669"/>
    <property type="project" value="InterPro"/>
</dbReference>
<dbReference type="GO" id="GO:0005911">
    <property type="term" value="C:cell-cell junction"/>
    <property type="evidence" value="ECO:0007669"/>
    <property type="project" value="TreeGrafter"/>
</dbReference>
<feature type="domain" description="Cadherin" evidence="16">
    <location>
        <begin position="388"/>
        <end position="479"/>
    </location>
</feature>
<evidence type="ECO:0000256" key="5">
    <source>
        <dbReference type="ARBA" id="ARBA00022737"/>
    </source>
</evidence>
<keyword evidence="10 13" id="KW-1015">Disulfide bond</keyword>
<keyword evidence="3" id="KW-0812">Transmembrane</keyword>
<evidence type="ECO:0000256" key="12">
    <source>
        <dbReference type="PROSITE-ProRule" id="PRU00043"/>
    </source>
</evidence>
<keyword evidence="8" id="KW-1133">Transmembrane helix</keyword>
<dbReference type="Pfam" id="PF00028">
    <property type="entry name" value="Cadherin"/>
    <property type="match status" value="1"/>
</dbReference>
<evidence type="ECO:0000256" key="4">
    <source>
        <dbReference type="ARBA" id="ARBA00022729"/>
    </source>
</evidence>
<feature type="domain" description="EGF-like" evidence="15">
    <location>
        <begin position="147"/>
        <end position="186"/>
    </location>
</feature>
<dbReference type="InterPro" id="IPR015919">
    <property type="entry name" value="Cadherin-like_sf"/>
</dbReference>
<keyword evidence="5" id="KW-0677">Repeat</keyword>
<evidence type="ECO:0000256" key="10">
    <source>
        <dbReference type="ARBA" id="ARBA00023157"/>
    </source>
</evidence>
<dbReference type="PROSITE" id="PS50268">
    <property type="entry name" value="CADHERIN_2"/>
    <property type="match status" value="3"/>
</dbReference>
<dbReference type="PANTHER" id="PTHR24025:SF31">
    <property type="entry name" value="NEURAL-CADHERIN"/>
    <property type="match status" value="1"/>
</dbReference>
<feature type="domain" description="Cadherin" evidence="16">
    <location>
        <begin position="586"/>
        <end position="684"/>
    </location>
</feature>
<dbReference type="Gene3D" id="2.60.40.60">
    <property type="entry name" value="Cadherins"/>
    <property type="match status" value="3"/>
</dbReference>
<comment type="caution">
    <text evidence="13">Lacks conserved residue(s) required for the propagation of feature annotation.</text>
</comment>
<evidence type="ECO:0000256" key="6">
    <source>
        <dbReference type="ARBA" id="ARBA00022837"/>
    </source>
</evidence>
<evidence type="ECO:0000256" key="8">
    <source>
        <dbReference type="ARBA" id="ARBA00022989"/>
    </source>
</evidence>
<dbReference type="PROSITE" id="PS00022">
    <property type="entry name" value="EGF_1"/>
    <property type="match status" value="1"/>
</dbReference>
<evidence type="ECO:0000256" key="1">
    <source>
        <dbReference type="ARBA" id="ARBA00004370"/>
    </source>
</evidence>
<dbReference type="SMART" id="SM00112">
    <property type="entry name" value="CA"/>
    <property type="match status" value="2"/>
</dbReference>
<dbReference type="Proteomes" id="UP000663879">
    <property type="component" value="Unassembled WGS sequence"/>
</dbReference>
<proteinExistence type="predicted"/>
<dbReference type="SMART" id="SM00181">
    <property type="entry name" value="EGF"/>
    <property type="match status" value="2"/>
</dbReference>
<dbReference type="CDD" id="cd00053">
    <property type="entry name" value="EGF"/>
    <property type="match status" value="2"/>
</dbReference>
<evidence type="ECO:0000313" key="17">
    <source>
        <dbReference type="EMBL" id="CAF0877661.1"/>
    </source>
</evidence>
<dbReference type="CDD" id="cd11304">
    <property type="entry name" value="Cadherin_repeat"/>
    <property type="match status" value="3"/>
</dbReference>
<keyword evidence="2 13" id="KW-0245">EGF-like domain</keyword>
<feature type="disulfide bond" evidence="13">
    <location>
        <begin position="132"/>
        <end position="141"/>
    </location>
</feature>
<dbReference type="SUPFAM" id="SSF57196">
    <property type="entry name" value="EGF/Laminin"/>
    <property type="match status" value="1"/>
</dbReference>
<feature type="domain" description="Cadherin" evidence="16">
    <location>
        <begin position="480"/>
        <end position="590"/>
    </location>
</feature>
<evidence type="ECO:0000256" key="11">
    <source>
        <dbReference type="ARBA" id="ARBA00023180"/>
    </source>
</evidence>
<comment type="caution">
    <text evidence="17">The sequence shown here is derived from an EMBL/GenBank/DDBJ whole genome shotgun (WGS) entry which is preliminary data.</text>
</comment>
<keyword evidence="11" id="KW-0325">Glycoprotein</keyword>
<evidence type="ECO:0000256" key="13">
    <source>
        <dbReference type="PROSITE-ProRule" id="PRU00076"/>
    </source>
</evidence>
<evidence type="ECO:0000256" key="14">
    <source>
        <dbReference type="SAM" id="SignalP"/>
    </source>
</evidence>
<dbReference type="InterPro" id="IPR050971">
    <property type="entry name" value="Cadherin-domain_protein"/>
</dbReference>
<feature type="signal peptide" evidence="14">
    <location>
        <begin position="1"/>
        <end position="18"/>
    </location>
</feature>
<evidence type="ECO:0000259" key="15">
    <source>
        <dbReference type="PROSITE" id="PS50026"/>
    </source>
</evidence>
<dbReference type="PROSITE" id="PS50026">
    <property type="entry name" value="EGF_3"/>
    <property type="match status" value="2"/>
</dbReference>
<comment type="subcellular location">
    <subcellularLocation>
        <location evidence="1">Membrane</location>
    </subcellularLocation>
</comment>
<keyword evidence="9" id="KW-0472">Membrane</keyword>
<reference evidence="17" key="1">
    <citation type="submission" date="2021-02" db="EMBL/GenBank/DDBJ databases">
        <authorList>
            <person name="Nowell W R."/>
        </authorList>
    </citation>
    <scope>NUCLEOTIDE SEQUENCE</scope>
    <source>
        <strain evidence="17">Ploen Becks lab</strain>
    </source>
</reference>
<dbReference type="PROSITE" id="PS01186">
    <property type="entry name" value="EGF_2"/>
    <property type="match status" value="1"/>
</dbReference>
<gene>
    <name evidence="17" type="ORF">OXX778_LOCUS10252</name>
</gene>
<dbReference type="GO" id="GO:0005509">
    <property type="term" value="F:calcium ion binding"/>
    <property type="evidence" value="ECO:0007669"/>
    <property type="project" value="UniProtKB-UniRule"/>
</dbReference>
<feature type="domain" description="EGF-like" evidence="15">
    <location>
        <begin position="106"/>
        <end position="142"/>
    </location>
</feature>
<organism evidence="17 18">
    <name type="scientific">Brachionus calyciflorus</name>
    <dbReference type="NCBI Taxonomy" id="104777"/>
    <lineage>
        <taxon>Eukaryota</taxon>
        <taxon>Metazoa</taxon>
        <taxon>Spiralia</taxon>
        <taxon>Gnathifera</taxon>
        <taxon>Rotifera</taxon>
        <taxon>Eurotatoria</taxon>
        <taxon>Monogononta</taxon>
        <taxon>Pseudotrocha</taxon>
        <taxon>Ploima</taxon>
        <taxon>Brachionidae</taxon>
        <taxon>Brachionus</taxon>
    </lineage>
</organism>